<keyword evidence="2" id="KW-1133">Transmembrane helix</keyword>
<feature type="region of interest" description="Disordered" evidence="1">
    <location>
        <begin position="243"/>
        <end position="267"/>
    </location>
</feature>
<reference evidence="4 5" key="1">
    <citation type="submission" date="2019-01" db="EMBL/GenBank/DDBJ databases">
        <title>Draft genome sequences of three monokaryotic isolates of the white-rot basidiomycete fungus Dichomitus squalens.</title>
        <authorList>
            <consortium name="DOE Joint Genome Institute"/>
            <person name="Lopez S.C."/>
            <person name="Andreopoulos B."/>
            <person name="Pangilinan J."/>
            <person name="Lipzen A."/>
            <person name="Riley R."/>
            <person name="Ahrendt S."/>
            <person name="Ng V."/>
            <person name="Barry K."/>
            <person name="Daum C."/>
            <person name="Grigoriev I.V."/>
            <person name="Hilden K.S."/>
            <person name="Makela M.R."/>
            <person name="de Vries R.P."/>
        </authorList>
    </citation>
    <scope>NUCLEOTIDE SEQUENCE [LARGE SCALE GENOMIC DNA]</scope>
    <source>
        <strain evidence="4 5">CBS 464.89</strain>
    </source>
</reference>
<evidence type="ECO:0000313" key="4">
    <source>
        <dbReference type="EMBL" id="TBU55951.1"/>
    </source>
</evidence>
<organism evidence="4 5">
    <name type="scientific">Dichomitus squalens</name>
    <dbReference type="NCBI Taxonomy" id="114155"/>
    <lineage>
        <taxon>Eukaryota</taxon>
        <taxon>Fungi</taxon>
        <taxon>Dikarya</taxon>
        <taxon>Basidiomycota</taxon>
        <taxon>Agaricomycotina</taxon>
        <taxon>Agaricomycetes</taxon>
        <taxon>Polyporales</taxon>
        <taxon>Polyporaceae</taxon>
        <taxon>Dichomitus</taxon>
    </lineage>
</organism>
<feature type="signal peptide" evidence="3">
    <location>
        <begin position="1"/>
        <end position="24"/>
    </location>
</feature>
<keyword evidence="3" id="KW-0732">Signal</keyword>
<dbReference type="Gene3D" id="2.60.120.260">
    <property type="entry name" value="Galactose-binding domain-like"/>
    <property type="match status" value="1"/>
</dbReference>
<feature type="compositionally biased region" description="Low complexity" evidence="1">
    <location>
        <begin position="180"/>
        <end position="191"/>
    </location>
</feature>
<feature type="transmembrane region" description="Helical" evidence="2">
    <location>
        <begin position="274"/>
        <end position="296"/>
    </location>
</feature>
<feature type="region of interest" description="Disordered" evidence="1">
    <location>
        <begin position="390"/>
        <end position="419"/>
    </location>
</feature>
<dbReference type="EMBL" id="ML145160">
    <property type="protein sequence ID" value="TBU55951.1"/>
    <property type="molecule type" value="Genomic_DNA"/>
</dbReference>
<proteinExistence type="predicted"/>
<keyword evidence="5" id="KW-1185">Reference proteome</keyword>
<dbReference type="Proteomes" id="UP000292082">
    <property type="component" value="Unassembled WGS sequence"/>
</dbReference>
<accession>A0A4Q9PNT4</accession>
<evidence type="ECO:0000256" key="3">
    <source>
        <dbReference type="SAM" id="SignalP"/>
    </source>
</evidence>
<name>A0A4Q9PNT4_9APHY</name>
<dbReference type="AlphaFoldDB" id="A0A4Q9PNT4"/>
<feature type="compositionally biased region" description="Pro residues" evidence="1">
    <location>
        <begin position="410"/>
        <end position="419"/>
    </location>
</feature>
<gene>
    <name evidence="4" type="ORF">BD310DRAFT_824820</name>
</gene>
<dbReference type="STRING" id="114155.A0A4Q9PNT4"/>
<feature type="region of interest" description="Disordered" evidence="1">
    <location>
        <begin position="170"/>
        <end position="191"/>
    </location>
</feature>
<evidence type="ECO:0000256" key="1">
    <source>
        <dbReference type="SAM" id="MobiDB-lite"/>
    </source>
</evidence>
<feature type="chain" id="PRO_5020315741" evidence="3">
    <location>
        <begin position="25"/>
        <end position="419"/>
    </location>
</feature>
<keyword evidence="2" id="KW-0812">Transmembrane</keyword>
<feature type="compositionally biased region" description="Low complexity" evidence="1">
    <location>
        <begin position="243"/>
        <end position="252"/>
    </location>
</feature>
<keyword evidence="2" id="KW-0472">Membrane</keyword>
<protein>
    <submittedName>
        <fullName evidence="4">Uncharacterized protein</fullName>
    </submittedName>
</protein>
<sequence length="419" mass="44886">MLQYPCRSFVSITFFSFAFNFACAATTVIDDRSQSIQWNGAWEVKGNQPAPTWDGSLHWGNSPGLTATYTFTGTSIQVVGAFKPIGTWIMKSQYTIEDGEPTVFTPPPEVTRASYAQTFFDSGPLPAGEHTLLIRNLGEQLWIDCLRVSDDPASITTSAVGTLKIGNFDHPNKTSSRLPSSATTTTFSTTSSSTLVQPIDSTSIVTTSWVQLINSTSIVTLSLSISPSTSSVIDSNSQLPPSFATSSSASSTIQAQETTPTHSPERNRAQVNGLSIGLVVALVVVLGTLLGTTCWYRRRPSRNRTPVQPYASFSSEALIQHDSQPTVPILDDNSGRSLSSASLNLSLPISRPASSVVGSLNEHTGDIDIRRQSQVSAQWSVDGGVRIAGGPYGGDAPSIAERQNLKDKFPPPYQAYPSA</sequence>
<evidence type="ECO:0000256" key="2">
    <source>
        <dbReference type="SAM" id="Phobius"/>
    </source>
</evidence>
<evidence type="ECO:0000313" key="5">
    <source>
        <dbReference type="Proteomes" id="UP000292082"/>
    </source>
</evidence>
<feature type="compositionally biased region" description="Polar residues" evidence="1">
    <location>
        <begin position="253"/>
        <end position="262"/>
    </location>
</feature>